<evidence type="ECO:0000313" key="8">
    <source>
        <dbReference type="Proteomes" id="UP000269301"/>
    </source>
</evidence>
<gene>
    <name evidence="7" type="ORF">D8M06_02325</name>
</gene>
<name>A0A495ADH4_9BACI</name>
<reference evidence="7 8" key="1">
    <citation type="journal article" date="2016" name="Int. J. Syst. Evol. Microbiol.">
        <title>Oceanobacillus halophilus sp. nov., a novel moderately halophilic bacterium from a hypersaline lake.</title>
        <authorList>
            <person name="Amoozegar M.A."/>
            <person name="Bagheri M."/>
            <person name="Makhdoumi A."/>
            <person name="Nikou M.M."/>
            <person name="Fazeli S.A.S."/>
            <person name="Schumann P."/>
            <person name="Sproer C."/>
            <person name="Sanchez-Porro C."/>
            <person name="Ventosa A."/>
        </authorList>
    </citation>
    <scope>NUCLEOTIDE SEQUENCE [LARGE SCALE GENOMIC DNA]</scope>
    <source>
        <strain evidence="7 8">DSM 23996</strain>
    </source>
</reference>
<sequence>MLDEYHQFISKIHSKLGIDLSLYKETQMRRRITTLRAKRGFTSFDSYYNQLVQDKELINEFLDRITINVSEFYRNPKRWDVLKNTIIPKLHNQSNQLTIWSAACSTGEEPYSIAMMFKEYFPDIRVRILATDLDDNVLSQAKKGIYLEQSLKELPQEMIRNYFTKENKLYKIDDSVKRSVHFKKHNLLSDCYPKNVDLIVCRNVLIYFTDKAKERIYQNFKTSLNQGGILFVGSTEQIFNPNLYDLTLIDTFFYQKN</sequence>
<proteinExistence type="predicted"/>
<dbReference type="GO" id="GO:0008983">
    <property type="term" value="F:protein-glutamate O-methyltransferase activity"/>
    <property type="evidence" value="ECO:0007669"/>
    <property type="project" value="UniProtKB-EC"/>
</dbReference>
<protein>
    <recommendedName>
        <fullName evidence="2">protein-glutamate O-methyltransferase</fullName>
        <ecNumber evidence="2">2.1.1.80</ecNumber>
    </recommendedName>
</protein>
<evidence type="ECO:0000259" key="6">
    <source>
        <dbReference type="PROSITE" id="PS50123"/>
    </source>
</evidence>
<evidence type="ECO:0000256" key="1">
    <source>
        <dbReference type="ARBA" id="ARBA00001541"/>
    </source>
</evidence>
<dbReference type="SMART" id="SM00138">
    <property type="entry name" value="MeTrc"/>
    <property type="match status" value="1"/>
</dbReference>
<dbReference type="InterPro" id="IPR022642">
    <property type="entry name" value="CheR_C"/>
</dbReference>
<dbReference type="SUPFAM" id="SSF53335">
    <property type="entry name" value="S-adenosyl-L-methionine-dependent methyltransferases"/>
    <property type="match status" value="1"/>
</dbReference>
<dbReference type="PANTHER" id="PTHR24422">
    <property type="entry name" value="CHEMOTAXIS PROTEIN METHYLTRANSFERASE"/>
    <property type="match status" value="1"/>
</dbReference>
<dbReference type="InterPro" id="IPR000780">
    <property type="entry name" value="CheR_MeTrfase"/>
</dbReference>
<feature type="domain" description="CheR-type methyltransferase" evidence="6">
    <location>
        <begin position="1"/>
        <end position="257"/>
    </location>
</feature>
<keyword evidence="8" id="KW-1185">Reference proteome</keyword>
<dbReference type="Gene3D" id="3.40.50.150">
    <property type="entry name" value="Vaccinia Virus protein VP39"/>
    <property type="match status" value="1"/>
</dbReference>
<keyword evidence="4 7" id="KW-0808">Transferase</keyword>
<keyword evidence="5" id="KW-0949">S-adenosyl-L-methionine</keyword>
<keyword evidence="3 7" id="KW-0489">Methyltransferase</keyword>
<organism evidence="7 8">
    <name type="scientific">Oceanobacillus halophilus</name>
    <dbReference type="NCBI Taxonomy" id="930130"/>
    <lineage>
        <taxon>Bacteria</taxon>
        <taxon>Bacillati</taxon>
        <taxon>Bacillota</taxon>
        <taxon>Bacilli</taxon>
        <taxon>Bacillales</taxon>
        <taxon>Bacillaceae</taxon>
        <taxon>Oceanobacillus</taxon>
    </lineage>
</organism>
<dbReference type="GO" id="GO:0032259">
    <property type="term" value="P:methylation"/>
    <property type="evidence" value="ECO:0007669"/>
    <property type="project" value="UniProtKB-KW"/>
</dbReference>
<accession>A0A495ADH4</accession>
<evidence type="ECO:0000256" key="4">
    <source>
        <dbReference type="ARBA" id="ARBA00022679"/>
    </source>
</evidence>
<evidence type="ECO:0000256" key="2">
    <source>
        <dbReference type="ARBA" id="ARBA00012534"/>
    </source>
</evidence>
<evidence type="ECO:0000256" key="3">
    <source>
        <dbReference type="ARBA" id="ARBA00022603"/>
    </source>
</evidence>
<dbReference type="Gene3D" id="1.10.155.10">
    <property type="entry name" value="Chemotaxis receptor methyltransferase CheR, N-terminal domain"/>
    <property type="match status" value="1"/>
</dbReference>
<dbReference type="AlphaFoldDB" id="A0A495ADH4"/>
<dbReference type="PROSITE" id="PS50123">
    <property type="entry name" value="CHER"/>
    <property type="match status" value="1"/>
</dbReference>
<dbReference type="InterPro" id="IPR036804">
    <property type="entry name" value="CheR_N_sf"/>
</dbReference>
<evidence type="ECO:0000256" key="5">
    <source>
        <dbReference type="ARBA" id="ARBA00022691"/>
    </source>
</evidence>
<dbReference type="InterPro" id="IPR022641">
    <property type="entry name" value="CheR_N"/>
</dbReference>
<dbReference type="InterPro" id="IPR050903">
    <property type="entry name" value="Bact_Chemotaxis_MeTrfase"/>
</dbReference>
<dbReference type="InterPro" id="IPR029063">
    <property type="entry name" value="SAM-dependent_MTases_sf"/>
</dbReference>
<dbReference type="OrthoDB" id="9816309at2"/>
<dbReference type="PRINTS" id="PR00996">
    <property type="entry name" value="CHERMTFRASE"/>
</dbReference>
<evidence type="ECO:0000313" key="7">
    <source>
        <dbReference type="EMBL" id="RKQ37660.1"/>
    </source>
</evidence>
<dbReference type="EMBL" id="RBZP01000001">
    <property type="protein sequence ID" value="RKQ37660.1"/>
    <property type="molecule type" value="Genomic_DNA"/>
</dbReference>
<dbReference type="RefSeq" id="WP_121202738.1">
    <property type="nucleotide sequence ID" value="NZ_RBZP01000001.1"/>
</dbReference>
<dbReference type="Proteomes" id="UP000269301">
    <property type="component" value="Unassembled WGS sequence"/>
</dbReference>
<comment type="caution">
    <text evidence="7">The sequence shown here is derived from an EMBL/GenBank/DDBJ whole genome shotgun (WGS) entry which is preliminary data.</text>
</comment>
<dbReference type="PANTHER" id="PTHR24422:SF19">
    <property type="entry name" value="CHEMOTAXIS PROTEIN METHYLTRANSFERASE"/>
    <property type="match status" value="1"/>
</dbReference>
<comment type="catalytic activity">
    <reaction evidence="1">
        <text>L-glutamyl-[protein] + S-adenosyl-L-methionine = [protein]-L-glutamate 5-O-methyl ester + S-adenosyl-L-homocysteine</text>
        <dbReference type="Rhea" id="RHEA:24452"/>
        <dbReference type="Rhea" id="RHEA-COMP:10208"/>
        <dbReference type="Rhea" id="RHEA-COMP:10311"/>
        <dbReference type="ChEBI" id="CHEBI:29973"/>
        <dbReference type="ChEBI" id="CHEBI:57856"/>
        <dbReference type="ChEBI" id="CHEBI:59789"/>
        <dbReference type="ChEBI" id="CHEBI:82795"/>
        <dbReference type="EC" id="2.1.1.80"/>
    </reaction>
</comment>
<dbReference type="Pfam" id="PF03705">
    <property type="entry name" value="CheR_N"/>
    <property type="match status" value="1"/>
</dbReference>
<dbReference type="SUPFAM" id="SSF47757">
    <property type="entry name" value="Chemotaxis receptor methyltransferase CheR, N-terminal domain"/>
    <property type="match status" value="1"/>
</dbReference>
<dbReference type="Pfam" id="PF01739">
    <property type="entry name" value="CheR"/>
    <property type="match status" value="1"/>
</dbReference>
<dbReference type="EC" id="2.1.1.80" evidence="2"/>